<keyword evidence="9" id="KW-0653">Protein transport</keyword>
<dbReference type="InterPro" id="IPR036181">
    <property type="entry name" value="MIT_dom_sf"/>
</dbReference>
<dbReference type="InterPro" id="IPR003960">
    <property type="entry name" value="ATPase_AAA_CS"/>
</dbReference>
<evidence type="ECO:0000313" key="17">
    <source>
        <dbReference type="Proteomes" id="UP000799421"/>
    </source>
</evidence>
<dbReference type="InterPro" id="IPR045253">
    <property type="entry name" value="VPS4_MIT"/>
</dbReference>
<name>A0A6A7BWW4_9PEZI</name>
<dbReference type="SUPFAM" id="SSF52540">
    <property type="entry name" value="P-loop containing nucleoside triphosphate hydrolases"/>
    <property type="match status" value="1"/>
</dbReference>
<dbReference type="InterPro" id="IPR003593">
    <property type="entry name" value="AAA+_ATPase"/>
</dbReference>
<feature type="domain" description="MIT" evidence="15">
    <location>
        <begin position="3"/>
        <end position="80"/>
    </location>
</feature>
<dbReference type="GO" id="GO:0007033">
    <property type="term" value="P:vacuole organization"/>
    <property type="evidence" value="ECO:0007669"/>
    <property type="project" value="TreeGrafter"/>
</dbReference>
<evidence type="ECO:0000259" key="15">
    <source>
        <dbReference type="SMART" id="SM00745"/>
    </source>
</evidence>
<evidence type="ECO:0000256" key="7">
    <source>
        <dbReference type="ARBA" id="ARBA00022801"/>
    </source>
</evidence>
<evidence type="ECO:0000256" key="1">
    <source>
        <dbReference type="ARBA" id="ARBA00004481"/>
    </source>
</evidence>
<reference evidence="16" key="1">
    <citation type="journal article" date="2020" name="Stud. Mycol.">
        <title>101 Dothideomycetes genomes: a test case for predicting lifestyles and emergence of pathogens.</title>
        <authorList>
            <person name="Haridas S."/>
            <person name="Albert R."/>
            <person name="Binder M."/>
            <person name="Bloem J."/>
            <person name="Labutti K."/>
            <person name="Salamov A."/>
            <person name="Andreopoulos B."/>
            <person name="Baker S."/>
            <person name="Barry K."/>
            <person name="Bills G."/>
            <person name="Bluhm B."/>
            <person name="Cannon C."/>
            <person name="Castanera R."/>
            <person name="Culley D."/>
            <person name="Daum C."/>
            <person name="Ezra D."/>
            <person name="Gonzalez J."/>
            <person name="Henrissat B."/>
            <person name="Kuo A."/>
            <person name="Liang C."/>
            <person name="Lipzen A."/>
            <person name="Lutzoni F."/>
            <person name="Magnuson J."/>
            <person name="Mondo S."/>
            <person name="Nolan M."/>
            <person name="Ohm R."/>
            <person name="Pangilinan J."/>
            <person name="Park H.-J."/>
            <person name="Ramirez L."/>
            <person name="Alfaro M."/>
            <person name="Sun H."/>
            <person name="Tritt A."/>
            <person name="Yoshinaga Y."/>
            <person name="Zwiers L.-H."/>
            <person name="Turgeon B."/>
            <person name="Goodwin S."/>
            <person name="Spatafora J."/>
            <person name="Crous P."/>
            <person name="Grigoriev I."/>
        </authorList>
    </citation>
    <scope>NUCLEOTIDE SEQUENCE</scope>
    <source>
        <strain evidence="16">CBS 480.64</strain>
    </source>
</reference>
<keyword evidence="8 12" id="KW-0067">ATP-binding</keyword>
<evidence type="ECO:0000256" key="11">
    <source>
        <dbReference type="ARBA" id="ARBA00048883"/>
    </source>
</evidence>
<sequence length="429" mass="47352">MSNTDFLGRAIEQVKKAIEHDTAGDYSSAYRLYYQALELFMLALKWEKNAKSKEMIRQKAAEYMERAEKLKQHLHEQDVKKKTPAAAAATVGGKTGGNEGDDDAENKKLRGALAGAILTDKPNIKWEDVAGLEGAKEALKEAVILPVKFPHLFAGKRQPWKGILLYGPPGTGKSYLAKAVATEANSTFFSVSSSDLVSKWMGESERLVKQLFAMARENKPSIVFIDEIDALCGPRGEGESEASRRIKTELLVQMDGVGRDSTGVLILGATNIPWQLDAAIRRRFQRRVHISLPDMPARTRMLELAVGTTPCELKPEDFKALAKLSEGYSGSDITIAVQDALMQPIRKIQMATHYKKVVVNGQEKLTPCSPGDKDAMEMDWTQVDSDKLLEPPLQLKDFVKAIKASRPTVSSEDLKRNEAWTKGFGSEGA</sequence>
<dbReference type="Pfam" id="PF00004">
    <property type="entry name" value="AAA"/>
    <property type="match status" value="1"/>
</dbReference>
<dbReference type="Pfam" id="PF17862">
    <property type="entry name" value="AAA_lid_3"/>
    <property type="match status" value="1"/>
</dbReference>
<dbReference type="CDD" id="cd19521">
    <property type="entry name" value="RecA-like_VPS4"/>
    <property type="match status" value="1"/>
</dbReference>
<dbReference type="AlphaFoldDB" id="A0A6A7BWW4"/>
<keyword evidence="10" id="KW-0472">Membrane</keyword>
<feature type="region of interest" description="Disordered" evidence="13">
    <location>
        <begin position="406"/>
        <end position="429"/>
    </location>
</feature>
<dbReference type="FunFam" id="3.40.50.300:FF:000043">
    <property type="entry name" value="Vacuolar protein sorting-associated protein 4"/>
    <property type="match status" value="1"/>
</dbReference>
<dbReference type="PROSITE" id="PS00674">
    <property type="entry name" value="AAA"/>
    <property type="match status" value="1"/>
</dbReference>
<organism evidence="16 17">
    <name type="scientific">Piedraia hortae CBS 480.64</name>
    <dbReference type="NCBI Taxonomy" id="1314780"/>
    <lineage>
        <taxon>Eukaryota</taxon>
        <taxon>Fungi</taxon>
        <taxon>Dikarya</taxon>
        <taxon>Ascomycota</taxon>
        <taxon>Pezizomycotina</taxon>
        <taxon>Dothideomycetes</taxon>
        <taxon>Dothideomycetidae</taxon>
        <taxon>Capnodiales</taxon>
        <taxon>Piedraiaceae</taxon>
        <taxon>Piedraia</taxon>
    </lineage>
</organism>
<accession>A0A6A7BWW4</accession>
<dbReference type="SMART" id="SM00745">
    <property type="entry name" value="MIT"/>
    <property type="match status" value="1"/>
</dbReference>
<dbReference type="InterPro" id="IPR027417">
    <property type="entry name" value="P-loop_NTPase"/>
</dbReference>
<dbReference type="GO" id="GO:0045324">
    <property type="term" value="P:late endosome to vacuole transport"/>
    <property type="evidence" value="ECO:0007669"/>
    <property type="project" value="UniProtKB-ARBA"/>
</dbReference>
<keyword evidence="17" id="KW-1185">Reference proteome</keyword>
<dbReference type="EMBL" id="MU005991">
    <property type="protein sequence ID" value="KAF2859562.1"/>
    <property type="molecule type" value="Genomic_DNA"/>
</dbReference>
<dbReference type="FunFam" id="1.10.8.60:FF:000015">
    <property type="entry name" value="vacuolar protein sorting-associated protein 4A"/>
    <property type="match status" value="1"/>
</dbReference>
<evidence type="ECO:0000259" key="14">
    <source>
        <dbReference type="SMART" id="SM00382"/>
    </source>
</evidence>
<gene>
    <name evidence="16" type="ORF">K470DRAFT_258739</name>
</gene>
<dbReference type="GO" id="GO:0016887">
    <property type="term" value="F:ATP hydrolysis activity"/>
    <property type="evidence" value="ECO:0007669"/>
    <property type="project" value="InterPro"/>
</dbReference>
<dbReference type="InterPro" id="IPR015415">
    <property type="entry name" value="Spast_Vps4_C"/>
</dbReference>
<evidence type="ECO:0000256" key="10">
    <source>
        <dbReference type="ARBA" id="ARBA00023136"/>
    </source>
</evidence>
<dbReference type="Pfam" id="PF09336">
    <property type="entry name" value="Vps4_C"/>
    <property type="match status" value="1"/>
</dbReference>
<dbReference type="InterPro" id="IPR003959">
    <property type="entry name" value="ATPase_AAA_core"/>
</dbReference>
<comment type="catalytic activity">
    <reaction evidence="11">
        <text>ATP + H2O = ADP + phosphate + H(+)</text>
        <dbReference type="Rhea" id="RHEA:13065"/>
        <dbReference type="ChEBI" id="CHEBI:15377"/>
        <dbReference type="ChEBI" id="CHEBI:15378"/>
        <dbReference type="ChEBI" id="CHEBI:30616"/>
        <dbReference type="ChEBI" id="CHEBI:43474"/>
        <dbReference type="ChEBI" id="CHEBI:456216"/>
        <dbReference type="EC" id="3.6.4.6"/>
    </reaction>
</comment>
<dbReference type="OrthoDB" id="29072at2759"/>
<dbReference type="InterPro" id="IPR007330">
    <property type="entry name" value="MIT_dom"/>
</dbReference>
<evidence type="ECO:0000256" key="12">
    <source>
        <dbReference type="RuleBase" id="RU003651"/>
    </source>
</evidence>
<dbReference type="Pfam" id="PF04212">
    <property type="entry name" value="MIT"/>
    <property type="match status" value="1"/>
</dbReference>
<evidence type="ECO:0000256" key="8">
    <source>
        <dbReference type="ARBA" id="ARBA00022840"/>
    </source>
</evidence>
<protein>
    <recommendedName>
        <fullName evidence="3">vesicle-fusing ATPase</fullName>
        <ecNumber evidence="3">3.6.4.6</ecNumber>
    </recommendedName>
</protein>
<dbReference type="PANTHER" id="PTHR23074:SF83">
    <property type="entry name" value="VACUOLAR PROTEIN SORTING-ASSOCIATED PROTEIN 4A"/>
    <property type="match status" value="1"/>
</dbReference>
<dbReference type="CDD" id="cd02678">
    <property type="entry name" value="MIT_VPS4"/>
    <property type="match status" value="1"/>
</dbReference>
<comment type="subcellular location">
    <subcellularLocation>
        <location evidence="1">Endosome membrane</location>
        <topology evidence="1">Peripheral membrane protein</topology>
    </subcellularLocation>
</comment>
<evidence type="ECO:0000256" key="13">
    <source>
        <dbReference type="SAM" id="MobiDB-lite"/>
    </source>
</evidence>
<dbReference type="Gene3D" id="1.20.58.80">
    <property type="entry name" value="Phosphotransferase system, lactose/cellobiose-type IIA subunit"/>
    <property type="match status" value="1"/>
</dbReference>
<evidence type="ECO:0000256" key="9">
    <source>
        <dbReference type="ARBA" id="ARBA00022927"/>
    </source>
</evidence>
<evidence type="ECO:0000256" key="2">
    <source>
        <dbReference type="ARBA" id="ARBA00006914"/>
    </source>
</evidence>
<keyword evidence="4" id="KW-0813">Transport</keyword>
<keyword evidence="5 12" id="KW-0547">Nucleotide-binding</keyword>
<dbReference type="InterPro" id="IPR041569">
    <property type="entry name" value="AAA_lid_3"/>
</dbReference>
<dbReference type="InterPro" id="IPR050304">
    <property type="entry name" value="MT-severing_AAA_ATPase"/>
</dbReference>
<evidence type="ECO:0000256" key="4">
    <source>
        <dbReference type="ARBA" id="ARBA00022448"/>
    </source>
</evidence>
<dbReference type="Proteomes" id="UP000799421">
    <property type="component" value="Unassembled WGS sequence"/>
</dbReference>
<proteinExistence type="inferred from homology"/>
<dbReference type="Gene3D" id="1.10.8.60">
    <property type="match status" value="1"/>
</dbReference>
<dbReference type="GO" id="GO:0016197">
    <property type="term" value="P:endosomal transport"/>
    <property type="evidence" value="ECO:0007669"/>
    <property type="project" value="TreeGrafter"/>
</dbReference>
<evidence type="ECO:0000256" key="6">
    <source>
        <dbReference type="ARBA" id="ARBA00022753"/>
    </source>
</evidence>
<dbReference type="GO" id="GO:0010008">
    <property type="term" value="C:endosome membrane"/>
    <property type="evidence" value="ECO:0007669"/>
    <property type="project" value="UniProtKB-SubCell"/>
</dbReference>
<dbReference type="SMART" id="SM00382">
    <property type="entry name" value="AAA"/>
    <property type="match status" value="1"/>
</dbReference>
<dbReference type="Gene3D" id="3.40.50.300">
    <property type="entry name" value="P-loop containing nucleotide triphosphate hydrolases"/>
    <property type="match status" value="1"/>
</dbReference>
<dbReference type="SUPFAM" id="SSF116846">
    <property type="entry name" value="MIT domain"/>
    <property type="match status" value="1"/>
</dbReference>
<dbReference type="FunFam" id="1.20.58.80:FF:000004">
    <property type="entry name" value="Vacuolar protein sorting-associated protein 4"/>
    <property type="match status" value="1"/>
</dbReference>
<feature type="region of interest" description="Disordered" evidence="13">
    <location>
        <begin position="74"/>
        <end position="105"/>
    </location>
</feature>
<dbReference type="GO" id="GO:0015031">
    <property type="term" value="P:protein transport"/>
    <property type="evidence" value="ECO:0007669"/>
    <property type="project" value="UniProtKB-KW"/>
</dbReference>
<evidence type="ECO:0000256" key="5">
    <source>
        <dbReference type="ARBA" id="ARBA00022741"/>
    </source>
</evidence>
<evidence type="ECO:0000256" key="3">
    <source>
        <dbReference type="ARBA" id="ARBA00012674"/>
    </source>
</evidence>
<dbReference type="EC" id="3.6.4.6" evidence="3"/>
<keyword evidence="6" id="KW-0967">Endosome</keyword>
<dbReference type="GO" id="GO:0005524">
    <property type="term" value="F:ATP binding"/>
    <property type="evidence" value="ECO:0007669"/>
    <property type="project" value="UniProtKB-KW"/>
</dbReference>
<evidence type="ECO:0000313" key="16">
    <source>
        <dbReference type="EMBL" id="KAF2859562.1"/>
    </source>
</evidence>
<comment type="similarity">
    <text evidence="2 12">Belongs to the AAA ATPase family.</text>
</comment>
<keyword evidence="7" id="KW-0378">Hydrolase</keyword>
<feature type="domain" description="AAA+ ATPase" evidence="14">
    <location>
        <begin position="159"/>
        <end position="294"/>
    </location>
</feature>
<dbReference type="PANTHER" id="PTHR23074">
    <property type="entry name" value="AAA DOMAIN-CONTAINING"/>
    <property type="match status" value="1"/>
</dbReference>